<feature type="domain" description="FH2" evidence="2">
    <location>
        <begin position="128"/>
        <end position="360"/>
    </location>
</feature>
<accession>X6NET5</accession>
<gene>
    <name evidence="3" type="ORF">RFI_12317</name>
</gene>
<organism evidence="3 4">
    <name type="scientific">Reticulomyxa filosa</name>
    <dbReference type="NCBI Taxonomy" id="46433"/>
    <lineage>
        <taxon>Eukaryota</taxon>
        <taxon>Sar</taxon>
        <taxon>Rhizaria</taxon>
        <taxon>Retaria</taxon>
        <taxon>Foraminifera</taxon>
        <taxon>Monothalamids</taxon>
        <taxon>Reticulomyxidae</taxon>
        <taxon>Reticulomyxa</taxon>
    </lineage>
</organism>
<feature type="compositionally biased region" description="Basic and acidic residues" evidence="1">
    <location>
        <begin position="13"/>
        <end position="23"/>
    </location>
</feature>
<feature type="non-terminal residue" evidence="3">
    <location>
        <position position="360"/>
    </location>
</feature>
<reference evidence="3 4" key="1">
    <citation type="journal article" date="2013" name="Curr. Biol.">
        <title>The Genome of the Foraminiferan Reticulomyxa filosa.</title>
        <authorList>
            <person name="Glockner G."/>
            <person name="Hulsmann N."/>
            <person name="Schleicher M."/>
            <person name="Noegel A.A."/>
            <person name="Eichinger L."/>
            <person name="Gallinger C."/>
            <person name="Pawlowski J."/>
            <person name="Sierra R."/>
            <person name="Euteneuer U."/>
            <person name="Pillet L."/>
            <person name="Moustafa A."/>
            <person name="Platzer M."/>
            <person name="Groth M."/>
            <person name="Szafranski K."/>
            <person name="Schliwa M."/>
        </authorList>
    </citation>
    <scope>NUCLEOTIDE SEQUENCE [LARGE SCALE GENOMIC DNA]</scope>
</reference>
<dbReference type="AlphaFoldDB" id="X6NET5"/>
<feature type="region of interest" description="Disordered" evidence="1">
    <location>
        <begin position="1"/>
        <end position="42"/>
    </location>
</feature>
<dbReference type="Gene3D" id="1.20.58.2220">
    <property type="entry name" value="Formin, FH2 domain"/>
    <property type="match status" value="1"/>
</dbReference>
<proteinExistence type="predicted"/>
<dbReference type="PANTHER" id="PTHR45725:SF1">
    <property type="entry name" value="DISHEVELLED ASSOCIATED ACTIVATOR OF MORPHOGENESIS, ISOFORM D"/>
    <property type="match status" value="1"/>
</dbReference>
<dbReference type="SUPFAM" id="SSF101447">
    <property type="entry name" value="Formin homology 2 domain (FH2 domain)"/>
    <property type="match status" value="1"/>
</dbReference>
<evidence type="ECO:0000313" key="3">
    <source>
        <dbReference type="EMBL" id="ETO24840.1"/>
    </source>
</evidence>
<protein>
    <submittedName>
        <fullName evidence="3">Dishevelled associated activator of morphogenesis 2-like protein</fullName>
    </submittedName>
</protein>
<dbReference type="OrthoDB" id="1668162at2759"/>
<dbReference type="InterPro" id="IPR015425">
    <property type="entry name" value="FH2_Formin"/>
</dbReference>
<dbReference type="InterPro" id="IPR051425">
    <property type="entry name" value="Formin_Homology"/>
</dbReference>
<evidence type="ECO:0000259" key="2">
    <source>
        <dbReference type="PROSITE" id="PS51444"/>
    </source>
</evidence>
<dbReference type="InterPro" id="IPR042201">
    <property type="entry name" value="FH2_Formin_sf"/>
</dbReference>
<dbReference type="PROSITE" id="PS51444">
    <property type="entry name" value="FH2"/>
    <property type="match status" value="1"/>
</dbReference>
<evidence type="ECO:0000256" key="1">
    <source>
        <dbReference type="SAM" id="MobiDB-lite"/>
    </source>
</evidence>
<dbReference type="Proteomes" id="UP000023152">
    <property type="component" value="Unassembled WGS sequence"/>
</dbReference>
<comment type="caution">
    <text evidence="3">The sequence shown here is derived from an EMBL/GenBank/DDBJ whole genome shotgun (WGS) entry which is preliminary data.</text>
</comment>
<evidence type="ECO:0000313" key="4">
    <source>
        <dbReference type="Proteomes" id="UP000023152"/>
    </source>
</evidence>
<sequence>MDGCPPALISEFQGEKPGAKEGGEDNDGENGGGDAPAPTVNINDPKFEKYHKMKKIGMPLVSILNKMRYFVCLYKNMYLEMDGFSSNEIDAFEGKTPVAKSSTKSGEKKDKKQLYLEKCEKLGIPARPYVEPKLPEKLKKIHWTVVPLESVKKTIWEDLAKTGETVILSQAFELHFQIRQKKPRMVTRNRGESAIGQAQKPKQVKQQQYIHIYIYLFKITFIPMKKDQSIQIGLRKLGLSNEEIYNAIYYMQEQVLDEEKLGTIFDLLPNAEEVTLTEGKADEAGNDCEFFGPSELFWLEMSAIPEVRKQVEAWLFTKTFAELCKDRLYQVNLLKRACEAIRNSQGLRCYLNLILTMGNL</sequence>
<keyword evidence="4" id="KW-1185">Reference proteome</keyword>
<dbReference type="PANTHER" id="PTHR45725">
    <property type="entry name" value="FORMIN HOMOLOGY 2 FAMILY MEMBER"/>
    <property type="match status" value="1"/>
</dbReference>
<dbReference type="EMBL" id="ASPP01008928">
    <property type="protein sequence ID" value="ETO24840.1"/>
    <property type="molecule type" value="Genomic_DNA"/>
</dbReference>
<dbReference type="Pfam" id="PF02181">
    <property type="entry name" value="FH2"/>
    <property type="match status" value="1"/>
</dbReference>
<name>X6NET5_RETFI</name>